<feature type="domain" description="PPM-type phosphatase" evidence="3">
    <location>
        <begin position="230"/>
        <end position="449"/>
    </location>
</feature>
<dbReference type="RefSeq" id="WP_163801146.1">
    <property type="nucleotide sequence ID" value="NZ_AP022588.1"/>
</dbReference>
<feature type="coiled-coil region" evidence="2">
    <location>
        <begin position="180"/>
        <end position="207"/>
    </location>
</feature>
<dbReference type="Gene3D" id="3.60.40.10">
    <property type="entry name" value="PPM-type phosphatase domain"/>
    <property type="match status" value="1"/>
</dbReference>
<dbReference type="SMART" id="SM00331">
    <property type="entry name" value="PP2C_SIG"/>
    <property type="match status" value="1"/>
</dbReference>
<name>A0A7I7R0R7_9MYCO</name>
<proteinExistence type="predicted"/>
<dbReference type="Proteomes" id="UP000467193">
    <property type="component" value="Chromosome"/>
</dbReference>
<dbReference type="PANTHER" id="PTHR43156">
    <property type="entry name" value="STAGE II SPORULATION PROTEIN E-RELATED"/>
    <property type="match status" value="1"/>
</dbReference>
<keyword evidence="2" id="KW-0175">Coiled coil</keyword>
<protein>
    <recommendedName>
        <fullName evidence="3">PPM-type phosphatase domain-containing protein</fullName>
    </recommendedName>
</protein>
<dbReference type="InterPro" id="IPR036457">
    <property type="entry name" value="PPM-type-like_dom_sf"/>
</dbReference>
<dbReference type="Pfam" id="PF07228">
    <property type="entry name" value="SpoIIE"/>
    <property type="match status" value="1"/>
</dbReference>
<dbReference type="Pfam" id="PF01590">
    <property type="entry name" value="GAF"/>
    <property type="match status" value="1"/>
</dbReference>
<accession>A0A7I7R0R7</accession>
<dbReference type="SUPFAM" id="SSF81606">
    <property type="entry name" value="PP2C-like"/>
    <property type="match status" value="1"/>
</dbReference>
<evidence type="ECO:0000256" key="2">
    <source>
        <dbReference type="SAM" id="Coils"/>
    </source>
</evidence>
<keyword evidence="1" id="KW-0378">Hydrolase</keyword>
<dbReference type="KEGG" id="msei:MSEDJ_57960"/>
<dbReference type="AlphaFoldDB" id="A0A7I7R0R7"/>
<dbReference type="InterPro" id="IPR052016">
    <property type="entry name" value="Bact_Sigma-Reg"/>
</dbReference>
<evidence type="ECO:0000313" key="5">
    <source>
        <dbReference type="Proteomes" id="UP000467193"/>
    </source>
</evidence>
<dbReference type="GO" id="GO:0016791">
    <property type="term" value="F:phosphatase activity"/>
    <property type="evidence" value="ECO:0007669"/>
    <property type="project" value="TreeGrafter"/>
</dbReference>
<reference evidence="4 5" key="1">
    <citation type="journal article" date="2019" name="Emerg. Microbes Infect.">
        <title>Comprehensive subspecies identification of 175 nontuberculous mycobacteria species based on 7547 genomic profiles.</title>
        <authorList>
            <person name="Matsumoto Y."/>
            <person name="Kinjo T."/>
            <person name="Motooka D."/>
            <person name="Nabeya D."/>
            <person name="Jung N."/>
            <person name="Uechi K."/>
            <person name="Horii T."/>
            <person name="Iida T."/>
            <person name="Fujita J."/>
            <person name="Nakamura S."/>
        </authorList>
    </citation>
    <scope>NUCLEOTIDE SEQUENCE [LARGE SCALE GENOMIC DNA]</scope>
    <source>
        <strain evidence="4 5">JCM 17899</strain>
    </source>
</reference>
<dbReference type="PANTHER" id="PTHR43156:SF2">
    <property type="entry name" value="STAGE II SPORULATION PROTEIN E"/>
    <property type="match status" value="1"/>
</dbReference>
<dbReference type="EMBL" id="AP022588">
    <property type="protein sequence ID" value="BBY31700.1"/>
    <property type="molecule type" value="Genomic_DNA"/>
</dbReference>
<sequence length="450" mass="49107">MTTGGKYEAARIKAVERYRIVDTPPDRVFERIAALAARFFDAPMAMVSIVDRDRIWFAALHGIDTQLAYVAHADGLCASAVIDDGPYVVDDVRAGSPTVGTFVEDHDIAFYRCAPIVNFDGYRLGAVAVMDHRPRTSSDDQAGVLEDFAAVVMEQLELRLSSLDALHTERRLRDAAEYARHDAQVDLVNAREDRNEARRDRDLAEQERDATEEWATVLQRTLLPPSLPVVDDLELSAHYHPASPRQVGGDFYDVFGLGDGRWAFFVGDVEGHGTGAASVTSLIRYSLRSAALHHADPIDVLTELNLILLRDSDPRRFCTVLFGTLTPCGPGNGFDVTIATGGHPPALLLDPVAGTVAPIRSKGGMLIGATPNARFDSCDVHLHPGQTLLFYTDGIIEARRGDDPFDQEGLADFALEHAGRSAHDLIGDLATMIPKLEPDDDVAVLAFRAD</sequence>
<dbReference type="InterPro" id="IPR001932">
    <property type="entry name" value="PPM-type_phosphatase-like_dom"/>
</dbReference>
<keyword evidence="5" id="KW-1185">Reference proteome</keyword>
<dbReference type="InterPro" id="IPR003018">
    <property type="entry name" value="GAF"/>
</dbReference>
<gene>
    <name evidence="4" type="ORF">MSEDJ_57960</name>
</gene>
<organism evidence="4 5">
    <name type="scientific">Mycolicibacterium sediminis</name>
    <dbReference type="NCBI Taxonomy" id="1286180"/>
    <lineage>
        <taxon>Bacteria</taxon>
        <taxon>Bacillati</taxon>
        <taxon>Actinomycetota</taxon>
        <taxon>Actinomycetes</taxon>
        <taxon>Mycobacteriales</taxon>
        <taxon>Mycobacteriaceae</taxon>
        <taxon>Mycolicibacterium</taxon>
    </lineage>
</organism>
<dbReference type="Gene3D" id="3.30.450.40">
    <property type="match status" value="1"/>
</dbReference>
<evidence type="ECO:0000313" key="4">
    <source>
        <dbReference type="EMBL" id="BBY31700.1"/>
    </source>
</evidence>
<dbReference type="InterPro" id="IPR029016">
    <property type="entry name" value="GAF-like_dom_sf"/>
</dbReference>
<dbReference type="SUPFAM" id="SSF55781">
    <property type="entry name" value="GAF domain-like"/>
    <property type="match status" value="1"/>
</dbReference>
<evidence type="ECO:0000256" key="1">
    <source>
        <dbReference type="ARBA" id="ARBA00022801"/>
    </source>
</evidence>
<evidence type="ECO:0000259" key="3">
    <source>
        <dbReference type="SMART" id="SM00331"/>
    </source>
</evidence>